<evidence type="ECO:0000256" key="8">
    <source>
        <dbReference type="ARBA" id="ARBA00038388"/>
    </source>
</evidence>
<dbReference type="PANTHER" id="PTHR42798:SF7">
    <property type="entry name" value="ALPHA-D-RIBOSE 1-METHYLPHOSPHONATE 5-TRIPHOSPHATE SYNTHASE SUBUNIT PHNL"/>
    <property type="match status" value="1"/>
</dbReference>
<dbReference type="Proteomes" id="UP000051672">
    <property type="component" value="Unassembled WGS sequence"/>
</dbReference>
<evidence type="ECO:0000256" key="7">
    <source>
        <dbReference type="ARBA" id="ARBA00023136"/>
    </source>
</evidence>
<evidence type="ECO:0000313" key="11">
    <source>
        <dbReference type="EMBL" id="KRM72070.1"/>
    </source>
</evidence>
<organism evidence="11 12">
    <name type="scientific">Lacticaseibacillus brantae DSM 23927</name>
    <dbReference type="NCBI Taxonomy" id="1423727"/>
    <lineage>
        <taxon>Bacteria</taxon>
        <taxon>Bacillati</taxon>
        <taxon>Bacillota</taxon>
        <taxon>Bacilli</taxon>
        <taxon>Lactobacillales</taxon>
        <taxon>Lactobacillaceae</taxon>
        <taxon>Lacticaseibacillus</taxon>
    </lineage>
</organism>
<sequence length="757" mass="83813">MKLSVTEIAVNPRLAITTPSVINFFIETPPLLFLLHKVNIPLETVTSIKTLEVKEMGTLRIDSISIKFDKEILSNVSYSFKSGKMYLIQGQSGIGKSSLLNVMGLLQRPTTGQVFSDDVNLWELSDKSRADFRLANFGFIFQDHNLINGLTLGDNLSVPLLKSDVPADEQRNLVLKTLGDLDLNDRSNISAPQLSGGEDQRGAIGRALITGAKVIFADEPSNSLDHDKAVQLYEELSHLAHDLNKIVIVVSHEELPKNYADVVLTILDQHLIEQHQSVEPEQSVSHPDQNISQVKPDFSSIITSKEALHYNKINSKAKKQLPWPVLIVVTLLLSISGVILTIPQVLAQQQEVTLSKATDNSIFVTNDTLGSNSNQDLEPFRNLSNQEESIIGKVKGVKIVYKYFNFVSYGLTKDNAKDPEPTSIPINIGNKKYSIAKTFSIQPLYPEDISRKYFFSQGTPKVNKDGLVVSQTFLDNNHISSKGLVGHNISLTIYVPYAEFLATSELPSNNKKTVATDGNIYVPVKLTTKITGILADNYPYNRSELGNGLFMDYAQMTGILQDTIKKNPLKGQIFPSFKQQAFGFSALVVQAKTFNDTMAIGNSIKGISPSLHVTSIAQNIAALNQSIQDSQHSSTNFAILIIIATTVVLMITFFFTNRSRMQEIGILKAIGYSSQDIRKILLVNGFRYSLIMFILAEIIDAAILFFLLRTMLLYPGQFLLSTLLANLILAFGVILIASLLPIRRLNKLDPVNIIERG</sequence>
<dbReference type="GO" id="GO:0005524">
    <property type="term" value="F:ATP binding"/>
    <property type="evidence" value="ECO:0007669"/>
    <property type="project" value="UniProtKB-KW"/>
</dbReference>
<dbReference type="STRING" id="1423727.FC34_GL001053"/>
<dbReference type="Gene3D" id="3.40.50.300">
    <property type="entry name" value="P-loop containing nucleotide triphosphate hydrolases"/>
    <property type="match status" value="1"/>
</dbReference>
<dbReference type="PANTHER" id="PTHR42798">
    <property type="entry name" value="LIPOPROTEIN-RELEASING SYSTEM ATP-BINDING PROTEIN LOLD"/>
    <property type="match status" value="1"/>
</dbReference>
<evidence type="ECO:0000256" key="5">
    <source>
        <dbReference type="ARBA" id="ARBA00022840"/>
    </source>
</evidence>
<keyword evidence="4" id="KW-0547">Nucleotide-binding</keyword>
<feature type="transmembrane region" description="Helical" evidence="9">
    <location>
        <begin position="718"/>
        <end position="740"/>
    </location>
</feature>
<feature type="transmembrane region" description="Helical" evidence="9">
    <location>
        <begin position="637"/>
        <end position="656"/>
    </location>
</feature>
<evidence type="ECO:0000256" key="9">
    <source>
        <dbReference type="SAM" id="Phobius"/>
    </source>
</evidence>
<dbReference type="PROSITE" id="PS50893">
    <property type="entry name" value="ABC_TRANSPORTER_2"/>
    <property type="match status" value="1"/>
</dbReference>
<dbReference type="SUPFAM" id="SSF52540">
    <property type="entry name" value="P-loop containing nucleoside triphosphate hydrolases"/>
    <property type="match status" value="1"/>
</dbReference>
<dbReference type="InterPro" id="IPR003838">
    <property type="entry name" value="ABC3_permease_C"/>
</dbReference>
<keyword evidence="7 9" id="KW-0472">Membrane</keyword>
<dbReference type="Pfam" id="PF02687">
    <property type="entry name" value="FtsX"/>
    <property type="match status" value="1"/>
</dbReference>
<comment type="subcellular location">
    <subcellularLocation>
        <location evidence="1">Cell inner membrane</location>
        <topology evidence="1">Multi-pass membrane protein</topology>
    </subcellularLocation>
</comment>
<feature type="transmembrane region" description="Helical" evidence="9">
    <location>
        <begin position="688"/>
        <end position="712"/>
    </location>
</feature>
<accession>A0A0R2B7K8</accession>
<feature type="domain" description="ABC transporter" evidence="10">
    <location>
        <begin position="48"/>
        <end position="294"/>
    </location>
</feature>
<dbReference type="AlphaFoldDB" id="A0A0R2B7K8"/>
<evidence type="ECO:0000259" key="10">
    <source>
        <dbReference type="PROSITE" id="PS50893"/>
    </source>
</evidence>
<reference evidence="11 12" key="1">
    <citation type="journal article" date="2015" name="Genome Announc.">
        <title>Expanding the biotechnology potential of lactobacilli through comparative genomics of 213 strains and associated genera.</title>
        <authorList>
            <person name="Sun Z."/>
            <person name="Harris H.M."/>
            <person name="McCann A."/>
            <person name="Guo C."/>
            <person name="Argimon S."/>
            <person name="Zhang W."/>
            <person name="Yang X."/>
            <person name="Jeffery I.B."/>
            <person name="Cooney J.C."/>
            <person name="Kagawa T.F."/>
            <person name="Liu W."/>
            <person name="Song Y."/>
            <person name="Salvetti E."/>
            <person name="Wrobel A."/>
            <person name="Rasinkangas P."/>
            <person name="Parkhill J."/>
            <person name="Rea M.C."/>
            <person name="O'Sullivan O."/>
            <person name="Ritari J."/>
            <person name="Douillard F.P."/>
            <person name="Paul Ross R."/>
            <person name="Yang R."/>
            <person name="Briner A.E."/>
            <person name="Felis G.E."/>
            <person name="de Vos W.M."/>
            <person name="Barrangou R."/>
            <person name="Klaenhammer T.R."/>
            <person name="Caufield P.W."/>
            <person name="Cui Y."/>
            <person name="Zhang H."/>
            <person name="O'Toole P.W."/>
        </authorList>
    </citation>
    <scope>NUCLEOTIDE SEQUENCE [LARGE SCALE GENOMIC DNA]</scope>
    <source>
        <strain evidence="11 12">DSM 23927</strain>
    </source>
</reference>
<keyword evidence="12" id="KW-1185">Reference proteome</keyword>
<evidence type="ECO:0000256" key="2">
    <source>
        <dbReference type="ARBA" id="ARBA00022475"/>
    </source>
</evidence>
<name>A0A0R2B7K8_9LACO</name>
<gene>
    <name evidence="11" type="ORF">FC34_GL001053</name>
</gene>
<keyword evidence="3 9" id="KW-0812">Transmembrane</keyword>
<evidence type="ECO:0000313" key="12">
    <source>
        <dbReference type="Proteomes" id="UP000051672"/>
    </source>
</evidence>
<proteinExistence type="inferred from homology"/>
<dbReference type="InterPro" id="IPR003593">
    <property type="entry name" value="AAA+_ATPase"/>
</dbReference>
<dbReference type="SMART" id="SM00382">
    <property type="entry name" value="AAA"/>
    <property type="match status" value="1"/>
</dbReference>
<keyword evidence="6 9" id="KW-1133">Transmembrane helix</keyword>
<dbReference type="GO" id="GO:0005886">
    <property type="term" value="C:plasma membrane"/>
    <property type="evidence" value="ECO:0007669"/>
    <property type="project" value="UniProtKB-SubCell"/>
</dbReference>
<keyword evidence="2" id="KW-1003">Cell membrane</keyword>
<dbReference type="EMBL" id="AYZQ01000002">
    <property type="protein sequence ID" value="KRM72070.1"/>
    <property type="molecule type" value="Genomic_DNA"/>
</dbReference>
<dbReference type="InterPro" id="IPR027417">
    <property type="entry name" value="P-loop_NTPase"/>
</dbReference>
<comment type="caution">
    <text evidence="11">The sequence shown here is derived from an EMBL/GenBank/DDBJ whole genome shotgun (WGS) entry which is preliminary data.</text>
</comment>
<dbReference type="PATRIC" id="fig|1423727.3.peg.1062"/>
<evidence type="ECO:0000256" key="3">
    <source>
        <dbReference type="ARBA" id="ARBA00022692"/>
    </source>
</evidence>
<dbReference type="GO" id="GO:0016887">
    <property type="term" value="F:ATP hydrolysis activity"/>
    <property type="evidence" value="ECO:0007669"/>
    <property type="project" value="InterPro"/>
</dbReference>
<keyword evidence="5" id="KW-0067">ATP-binding</keyword>
<evidence type="ECO:0000256" key="1">
    <source>
        <dbReference type="ARBA" id="ARBA00004429"/>
    </source>
</evidence>
<dbReference type="Pfam" id="PF00005">
    <property type="entry name" value="ABC_tran"/>
    <property type="match status" value="1"/>
</dbReference>
<comment type="similarity">
    <text evidence="8">Belongs to the ABC transporter superfamily. Macrolide exporter (TC 3.A.1.122) family.</text>
</comment>
<evidence type="ECO:0000256" key="4">
    <source>
        <dbReference type="ARBA" id="ARBA00022741"/>
    </source>
</evidence>
<protein>
    <submittedName>
        <fullName evidence="11">ABC-type antimicrobial peptide transport system protein</fullName>
    </submittedName>
</protein>
<dbReference type="InterPro" id="IPR003439">
    <property type="entry name" value="ABC_transporter-like_ATP-bd"/>
</dbReference>
<evidence type="ECO:0000256" key="6">
    <source>
        <dbReference type="ARBA" id="ARBA00022989"/>
    </source>
</evidence>